<feature type="transmembrane region" description="Helical" evidence="1">
    <location>
        <begin position="107"/>
        <end position="126"/>
    </location>
</feature>
<sequence length="204" mass="22520">MTFFKIRELFESAGLDSPFLIGSKPRALEETLGIFLAIFALITVVFNFIEELPVITVGGIHTLAYSICGFTDFPPNVAVDVLISSFVIIIVLKVFSGFVSLIPLGRLLRLLVFSAVAYIFVNGPRIGTHRGESYWLDSLNTCLEALHMYSVSVGIALSGIFVSIFKKDGYNTSLFRRSAAVFAVIRAGIQTRVERMAARHGEEY</sequence>
<dbReference type="Proteomes" id="UP000178129">
    <property type="component" value="Unassembled WGS sequence"/>
</dbReference>
<keyword evidence="1" id="KW-1133">Transmembrane helix</keyword>
<feature type="transmembrane region" description="Helical" evidence="1">
    <location>
        <begin position="146"/>
        <end position="165"/>
    </location>
</feature>
<evidence type="ECO:0000313" key="3">
    <source>
        <dbReference type="Proteomes" id="UP000178129"/>
    </source>
</evidence>
<keyword evidence="3" id="KW-1185">Reference proteome</keyword>
<name>A0A1E1JQR3_9HELO</name>
<dbReference type="AlphaFoldDB" id="A0A1E1JQR3"/>
<feature type="transmembrane region" description="Helical" evidence="1">
    <location>
        <begin position="77"/>
        <end position="95"/>
    </location>
</feature>
<dbReference type="InParanoid" id="A0A1E1JQR3"/>
<keyword evidence="1" id="KW-0472">Membrane</keyword>
<protein>
    <submittedName>
        <fullName evidence="2">Uncharacterized protein</fullName>
    </submittedName>
</protein>
<evidence type="ECO:0000313" key="2">
    <source>
        <dbReference type="EMBL" id="CZS88206.1"/>
    </source>
</evidence>
<gene>
    <name evidence="2" type="ORF">RCO7_01168</name>
</gene>
<accession>A0A1E1JQR3</accession>
<feature type="transmembrane region" description="Helical" evidence="1">
    <location>
        <begin position="32"/>
        <end position="49"/>
    </location>
</feature>
<evidence type="ECO:0000256" key="1">
    <source>
        <dbReference type="SAM" id="Phobius"/>
    </source>
</evidence>
<proteinExistence type="predicted"/>
<reference evidence="3" key="1">
    <citation type="submission" date="2016-03" db="EMBL/GenBank/DDBJ databases">
        <authorList>
            <person name="Ploux O."/>
        </authorList>
    </citation>
    <scope>NUCLEOTIDE SEQUENCE [LARGE SCALE GENOMIC DNA]</scope>
    <source>
        <strain evidence="3">UK7</strain>
    </source>
</reference>
<comment type="caution">
    <text evidence="2">The sequence shown here is derived from an EMBL/GenBank/DDBJ whole genome shotgun (WGS) entry which is preliminary data.</text>
</comment>
<keyword evidence="1" id="KW-0812">Transmembrane</keyword>
<dbReference type="EMBL" id="FJUW01000001">
    <property type="protein sequence ID" value="CZS88206.1"/>
    <property type="molecule type" value="Genomic_DNA"/>
</dbReference>
<organism evidence="2 3">
    <name type="scientific">Rhynchosporium graminicola</name>
    <dbReference type="NCBI Taxonomy" id="2792576"/>
    <lineage>
        <taxon>Eukaryota</taxon>
        <taxon>Fungi</taxon>
        <taxon>Dikarya</taxon>
        <taxon>Ascomycota</taxon>
        <taxon>Pezizomycotina</taxon>
        <taxon>Leotiomycetes</taxon>
        <taxon>Helotiales</taxon>
        <taxon>Ploettnerulaceae</taxon>
        <taxon>Rhynchosporium</taxon>
    </lineage>
</organism>